<comment type="cofactor">
    <cofactor evidence="1">
        <name>Ca(2+)</name>
        <dbReference type="ChEBI" id="CHEBI:29108"/>
    </cofactor>
</comment>
<proteinExistence type="predicted"/>
<gene>
    <name evidence="13" type="ORF">HGM15179_002753</name>
</gene>
<dbReference type="InterPro" id="IPR033113">
    <property type="entry name" value="PLA2_histidine"/>
</dbReference>
<protein>
    <recommendedName>
        <fullName evidence="3">phospholipase A2</fullName>
        <ecNumber evidence="3">3.1.1.4</ecNumber>
    </recommendedName>
</protein>
<accession>A0A8K1LRP1</accession>
<keyword evidence="8" id="KW-0443">Lipid metabolism</keyword>
<sequence>MCAPGLLCRLLLLLLLFLLLLLPPAPGAAPPGRPRARRGLTYPGTLWCGAGSNADTYEQLGEHRDTDRCCRDHDHCQHVIHPFTSRYGYRNLRWHTISHCDCDHRLKECLRRVNDTASRVVGQAFFNVIQVPCFEFTYREECVEPYLYVWCKTYNTVAVAVPREPVLYEFGGELIDRAARPRGVPLSPPWGSTGGGVDHHTGTAPKAVKKERKRKKDKKNKGKGLKKKGSSEKGARSHPAGAAPADPWALLPSLGKASNTILSDAPAREGLGGEPVPATPSPVPTTSGKRRRKERNRKKRLKSKTEAEPPQELQL</sequence>
<comment type="caution">
    <text evidence="13">The sequence shown here is derived from an EMBL/GenBank/DDBJ whole genome shotgun (WGS) entry which is preliminary data.</text>
</comment>
<keyword evidence="4" id="KW-0964">Secreted</keyword>
<dbReference type="Gene3D" id="1.20.90.10">
    <property type="entry name" value="Phospholipase A2 domain"/>
    <property type="match status" value="1"/>
</dbReference>
<dbReference type="OrthoDB" id="6075074at2759"/>
<feature type="signal peptide" evidence="11">
    <location>
        <begin position="1"/>
        <end position="27"/>
    </location>
</feature>
<feature type="domain" description="Phospholipase A2-like central" evidence="12">
    <location>
        <begin position="42"/>
        <end position="136"/>
    </location>
</feature>
<dbReference type="PANTHER" id="PTHR12253">
    <property type="entry name" value="RH14732P"/>
    <property type="match status" value="1"/>
</dbReference>
<keyword evidence="14" id="KW-1185">Reference proteome</keyword>
<dbReference type="GO" id="GO:0050482">
    <property type="term" value="P:arachidonate secretion"/>
    <property type="evidence" value="ECO:0007669"/>
    <property type="project" value="InterPro"/>
</dbReference>
<dbReference type="FunFam" id="1.20.90.10:FF:000002">
    <property type="entry name" value="Phospholipase A2 group III"/>
    <property type="match status" value="1"/>
</dbReference>
<dbReference type="Pfam" id="PF05826">
    <property type="entry name" value="Phospholip_A2_2"/>
    <property type="match status" value="1"/>
</dbReference>
<dbReference type="SUPFAM" id="SSF48619">
    <property type="entry name" value="Phospholipase A2, PLA2"/>
    <property type="match status" value="1"/>
</dbReference>
<dbReference type="AlphaFoldDB" id="A0A8K1LRP1"/>
<keyword evidence="9" id="KW-1015">Disulfide bond</keyword>
<evidence type="ECO:0000256" key="9">
    <source>
        <dbReference type="ARBA" id="ARBA00023157"/>
    </source>
</evidence>
<evidence type="ECO:0000256" key="5">
    <source>
        <dbReference type="ARBA" id="ARBA00022723"/>
    </source>
</evidence>
<evidence type="ECO:0000256" key="1">
    <source>
        <dbReference type="ARBA" id="ARBA00001913"/>
    </source>
</evidence>
<dbReference type="GO" id="GO:0004623">
    <property type="term" value="F:phospholipase A2 activity"/>
    <property type="evidence" value="ECO:0007669"/>
    <property type="project" value="UniProtKB-EC"/>
</dbReference>
<dbReference type="EC" id="3.1.1.4" evidence="3"/>
<evidence type="ECO:0000256" key="7">
    <source>
        <dbReference type="ARBA" id="ARBA00022837"/>
    </source>
</evidence>
<keyword evidence="5" id="KW-0479">Metal-binding</keyword>
<organism evidence="13 14">
    <name type="scientific">Zosterops borbonicus</name>
    <dbReference type="NCBI Taxonomy" id="364589"/>
    <lineage>
        <taxon>Eukaryota</taxon>
        <taxon>Metazoa</taxon>
        <taxon>Chordata</taxon>
        <taxon>Craniata</taxon>
        <taxon>Vertebrata</taxon>
        <taxon>Euteleostomi</taxon>
        <taxon>Archelosauria</taxon>
        <taxon>Archosauria</taxon>
        <taxon>Dinosauria</taxon>
        <taxon>Saurischia</taxon>
        <taxon>Theropoda</taxon>
        <taxon>Coelurosauria</taxon>
        <taxon>Aves</taxon>
        <taxon>Neognathae</taxon>
        <taxon>Neoaves</taxon>
        <taxon>Telluraves</taxon>
        <taxon>Australaves</taxon>
        <taxon>Passeriformes</taxon>
        <taxon>Sylvioidea</taxon>
        <taxon>Zosteropidae</taxon>
        <taxon>Zosterops</taxon>
    </lineage>
</organism>
<reference evidence="13" key="1">
    <citation type="submission" date="2019-04" db="EMBL/GenBank/DDBJ databases">
        <title>Genome assembly of Zosterops borbonicus 15179.</title>
        <authorList>
            <person name="Leroy T."/>
            <person name="Anselmetti Y."/>
            <person name="Tilak M.-K."/>
            <person name="Nabholz B."/>
        </authorList>
    </citation>
    <scope>NUCLEOTIDE SEQUENCE</scope>
    <source>
        <strain evidence="13">HGM_15179</strain>
        <tissue evidence="13">Muscle</tissue>
    </source>
</reference>
<name>A0A8K1LRP1_9PASS</name>
<feature type="compositionally biased region" description="Basic residues" evidence="10">
    <location>
        <begin position="207"/>
        <end position="228"/>
    </location>
</feature>
<evidence type="ECO:0000256" key="11">
    <source>
        <dbReference type="SAM" id="SignalP"/>
    </source>
</evidence>
<evidence type="ECO:0000256" key="4">
    <source>
        <dbReference type="ARBA" id="ARBA00022525"/>
    </source>
</evidence>
<comment type="subcellular location">
    <subcellularLocation>
        <location evidence="2">Secreted</location>
    </subcellularLocation>
</comment>
<keyword evidence="11" id="KW-0732">Signal</keyword>
<evidence type="ECO:0000313" key="14">
    <source>
        <dbReference type="Proteomes" id="UP000796761"/>
    </source>
</evidence>
<dbReference type="PROSITE" id="PS00118">
    <property type="entry name" value="PA2_HIS"/>
    <property type="match status" value="1"/>
</dbReference>
<feature type="compositionally biased region" description="Basic residues" evidence="10">
    <location>
        <begin position="288"/>
        <end position="302"/>
    </location>
</feature>
<dbReference type="CDD" id="cd04704">
    <property type="entry name" value="PLA2_bee_venom_like"/>
    <property type="match status" value="1"/>
</dbReference>
<dbReference type="InterPro" id="IPR036444">
    <property type="entry name" value="PLipase_A2_dom_sf"/>
</dbReference>
<evidence type="ECO:0000256" key="10">
    <source>
        <dbReference type="SAM" id="MobiDB-lite"/>
    </source>
</evidence>
<evidence type="ECO:0000259" key="12">
    <source>
        <dbReference type="Pfam" id="PF05826"/>
    </source>
</evidence>
<dbReference type="GO" id="GO:0046872">
    <property type="term" value="F:metal ion binding"/>
    <property type="evidence" value="ECO:0007669"/>
    <property type="project" value="UniProtKB-KW"/>
</dbReference>
<evidence type="ECO:0000256" key="8">
    <source>
        <dbReference type="ARBA" id="ARBA00023098"/>
    </source>
</evidence>
<keyword evidence="7" id="KW-0106">Calcium</keyword>
<feature type="region of interest" description="Disordered" evidence="10">
    <location>
        <begin position="181"/>
        <end position="315"/>
    </location>
</feature>
<keyword evidence="6" id="KW-0378">Hydrolase</keyword>
<evidence type="ECO:0000313" key="13">
    <source>
        <dbReference type="EMBL" id="TRZ24305.1"/>
    </source>
</evidence>
<feature type="chain" id="PRO_5035465376" description="phospholipase A2" evidence="11">
    <location>
        <begin position="28"/>
        <end position="315"/>
    </location>
</feature>
<dbReference type="InterPro" id="IPR016090">
    <property type="entry name" value="PLA2-like_dom"/>
</dbReference>
<evidence type="ECO:0000256" key="2">
    <source>
        <dbReference type="ARBA" id="ARBA00004613"/>
    </source>
</evidence>
<dbReference type="GO" id="GO:0006644">
    <property type="term" value="P:phospholipid metabolic process"/>
    <property type="evidence" value="ECO:0007669"/>
    <property type="project" value="InterPro"/>
</dbReference>
<dbReference type="EMBL" id="SWJQ01000049">
    <property type="protein sequence ID" value="TRZ24305.1"/>
    <property type="molecule type" value="Genomic_DNA"/>
</dbReference>
<evidence type="ECO:0000256" key="3">
    <source>
        <dbReference type="ARBA" id="ARBA00013278"/>
    </source>
</evidence>
<dbReference type="Proteomes" id="UP000796761">
    <property type="component" value="Unassembled WGS sequence"/>
</dbReference>
<evidence type="ECO:0000256" key="6">
    <source>
        <dbReference type="ARBA" id="ARBA00022801"/>
    </source>
</evidence>
<dbReference type="GO" id="GO:0005576">
    <property type="term" value="C:extracellular region"/>
    <property type="evidence" value="ECO:0007669"/>
    <property type="project" value="UniProtKB-SubCell"/>
</dbReference>